<dbReference type="Gene3D" id="3.40.50.720">
    <property type="entry name" value="NAD(P)-binding Rossmann-like Domain"/>
    <property type="match status" value="1"/>
</dbReference>
<dbReference type="InterPro" id="IPR006176">
    <property type="entry name" value="3-OHacyl-CoA_DH_NAD-bd"/>
</dbReference>
<protein>
    <submittedName>
        <fullName evidence="5">4-pyridoxic acid dehydrogenase / 3-hydroxybutyryl-CoA dehydrogenase</fullName>
        <ecNumber evidence="5">1.1.1.157</ecNumber>
    </submittedName>
</protein>
<evidence type="ECO:0000259" key="4">
    <source>
        <dbReference type="Pfam" id="PF02737"/>
    </source>
</evidence>
<feature type="domain" description="3-hydroxyacyl-CoA dehydrogenase NAD binding" evidence="4">
    <location>
        <begin position="13"/>
        <end position="185"/>
    </location>
</feature>
<feature type="domain" description="3-hydroxyacyl-CoA dehydrogenase C-terminal" evidence="3">
    <location>
        <begin position="189"/>
        <end position="287"/>
    </location>
</feature>
<dbReference type="InterPro" id="IPR008927">
    <property type="entry name" value="6-PGluconate_DH-like_C_sf"/>
</dbReference>
<dbReference type="SUPFAM" id="SSF48179">
    <property type="entry name" value="6-phosphogluconate dehydrogenase C-terminal domain-like"/>
    <property type="match status" value="1"/>
</dbReference>
<sequence>MREETAMAMYETAAIVGTGTMGPGMGAVLERIGTKVYLYDIDPAALDRAKTGVELARGVLDRLDAPQAAGGSIEFSTDLAEAVGGATLVMEAVPENLELKQRVFADLVALAPDGAVLTSNTSGIPITKIAEGSPAASRIIGMHWSNPPHLIPMIEVVQGDQTSPEVKDQLIEFIHSFGYEAVTEREVPGFVENRILYAVLREVVELVERGIISHADMDTCVKWGIGYKLAVIGPLELIDMAGLDIYSSVGSYLNQDLSTASEVSSLITDKVAEGKLGIKTLSGIYDYDAEDVKTLGATRAAKLIAVRKALEQFESDRGGA</sequence>
<proteinExistence type="inferred from homology"/>
<dbReference type="PIRSF" id="PIRSF000105">
    <property type="entry name" value="HCDH"/>
    <property type="match status" value="1"/>
</dbReference>
<dbReference type="GO" id="GO:0006631">
    <property type="term" value="P:fatty acid metabolic process"/>
    <property type="evidence" value="ECO:0007669"/>
    <property type="project" value="InterPro"/>
</dbReference>
<keyword evidence="2 5" id="KW-0560">Oxidoreductase</keyword>
<evidence type="ECO:0000313" key="5">
    <source>
        <dbReference type="EMBL" id="VAV91296.1"/>
    </source>
</evidence>
<accession>A0A3B0RS45</accession>
<dbReference type="GO" id="GO:0008691">
    <property type="term" value="F:3-hydroxybutyryl-CoA dehydrogenase activity"/>
    <property type="evidence" value="ECO:0007669"/>
    <property type="project" value="UniProtKB-EC"/>
</dbReference>
<name>A0A3B0RS45_9ZZZZ</name>
<dbReference type="Gene3D" id="1.10.1040.10">
    <property type="entry name" value="N-(1-d-carboxylethyl)-l-norvaline Dehydrogenase, domain 2"/>
    <property type="match status" value="1"/>
</dbReference>
<evidence type="ECO:0000259" key="3">
    <source>
        <dbReference type="Pfam" id="PF00725"/>
    </source>
</evidence>
<dbReference type="SUPFAM" id="SSF51735">
    <property type="entry name" value="NAD(P)-binding Rossmann-fold domains"/>
    <property type="match status" value="1"/>
</dbReference>
<dbReference type="InterPro" id="IPR036291">
    <property type="entry name" value="NAD(P)-bd_dom_sf"/>
</dbReference>
<dbReference type="InterPro" id="IPR013328">
    <property type="entry name" value="6PGD_dom2"/>
</dbReference>
<dbReference type="InterPro" id="IPR006108">
    <property type="entry name" value="3HC_DH_C"/>
</dbReference>
<dbReference type="PANTHER" id="PTHR48075">
    <property type="entry name" value="3-HYDROXYACYL-COA DEHYDROGENASE FAMILY PROTEIN"/>
    <property type="match status" value="1"/>
</dbReference>
<reference evidence="5" key="1">
    <citation type="submission" date="2018-06" db="EMBL/GenBank/DDBJ databases">
        <authorList>
            <person name="Zhirakovskaya E."/>
        </authorList>
    </citation>
    <scope>NUCLEOTIDE SEQUENCE</scope>
</reference>
<evidence type="ECO:0000256" key="1">
    <source>
        <dbReference type="ARBA" id="ARBA00009463"/>
    </source>
</evidence>
<dbReference type="GO" id="GO:0070403">
    <property type="term" value="F:NAD+ binding"/>
    <property type="evidence" value="ECO:0007669"/>
    <property type="project" value="InterPro"/>
</dbReference>
<dbReference type="Pfam" id="PF00725">
    <property type="entry name" value="3HCDH"/>
    <property type="match status" value="1"/>
</dbReference>
<dbReference type="EC" id="1.1.1.157" evidence="5"/>
<gene>
    <name evidence="5" type="ORF">MNBD_ACTINO01-738</name>
</gene>
<dbReference type="PANTHER" id="PTHR48075:SF5">
    <property type="entry name" value="3-HYDROXYBUTYRYL-COA DEHYDROGENASE"/>
    <property type="match status" value="1"/>
</dbReference>
<organism evidence="5">
    <name type="scientific">hydrothermal vent metagenome</name>
    <dbReference type="NCBI Taxonomy" id="652676"/>
    <lineage>
        <taxon>unclassified sequences</taxon>
        <taxon>metagenomes</taxon>
        <taxon>ecological metagenomes</taxon>
    </lineage>
</organism>
<dbReference type="InterPro" id="IPR006180">
    <property type="entry name" value="3-OHacyl-CoA_DH_CS"/>
</dbReference>
<evidence type="ECO:0000256" key="2">
    <source>
        <dbReference type="ARBA" id="ARBA00023002"/>
    </source>
</evidence>
<comment type="similarity">
    <text evidence="1">Belongs to the 3-hydroxyacyl-CoA dehydrogenase family.</text>
</comment>
<dbReference type="InterPro" id="IPR022694">
    <property type="entry name" value="3-OHacyl-CoA_DH"/>
</dbReference>
<dbReference type="EMBL" id="UOEI01000057">
    <property type="protein sequence ID" value="VAV91296.1"/>
    <property type="molecule type" value="Genomic_DNA"/>
</dbReference>
<dbReference type="Pfam" id="PF02737">
    <property type="entry name" value="3HCDH_N"/>
    <property type="match status" value="1"/>
</dbReference>
<dbReference type="AlphaFoldDB" id="A0A3B0RS45"/>
<dbReference type="PROSITE" id="PS00067">
    <property type="entry name" value="3HCDH"/>
    <property type="match status" value="1"/>
</dbReference>